<feature type="transmembrane region" description="Helical" evidence="6">
    <location>
        <begin position="432"/>
        <end position="450"/>
    </location>
</feature>
<feature type="transmembrane region" description="Helical" evidence="6">
    <location>
        <begin position="134"/>
        <end position="149"/>
    </location>
</feature>
<dbReference type="PANTHER" id="PTHR37422:SF13">
    <property type="entry name" value="LIPOPOLYSACCHARIDE BIOSYNTHESIS PROTEIN PA4999-RELATED"/>
    <property type="match status" value="1"/>
</dbReference>
<evidence type="ECO:0000256" key="5">
    <source>
        <dbReference type="SAM" id="MobiDB-lite"/>
    </source>
</evidence>
<name>A0A7T0G188_9BACT</name>
<dbReference type="PANTHER" id="PTHR37422">
    <property type="entry name" value="TEICHURONIC ACID BIOSYNTHESIS PROTEIN TUAE"/>
    <property type="match status" value="1"/>
</dbReference>
<evidence type="ECO:0000256" key="6">
    <source>
        <dbReference type="SAM" id="Phobius"/>
    </source>
</evidence>
<feature type="transmembrane region" description="Helical" evidence="6">
    <location>
        <begin position="267"/>
        <end position="284"/>
    </location>
</feature>
<feature type="domain" description="O-antigen ligase-related" evidence="7">
    <location>
        <begin position="256"/>
        <end position="407"/>
    </location>
</feature>
<sequence length="503" mass="55397">MRLSYILAGVFCVALSCSTIIFGVKSLILMAGSIAAYLIFRYPAFGLALTIVAVLNFQNPGRIGGLGQSTFFLSIAKIVGALTAASWAFGILTRRKGFVLNKQIGLALGFIAISAFSILFASDTNVAMADVSKLSTNFLLFFLIANIVNKDNIHKYFYLLVFTGFVASLMAILQVYLPSMQVSGAKSVVEFGFQEAGIVNPEQLKSGTFVRPTGTLGHPNWLSFFLVTSLPLAFFVFLNSRSWVRLITLVVMGMEIVAMVLTHDRMALVGFVWVLLLCVVTKVIRITPVRTVALMLSGVVFILIAPPTYLERVFSPSHYKESSSITTRWELLTGGLAMFSNNWLIGVGGGNFGIEFMKHNQDSEAARMVFLLRKQTRTTYSDYSMGAHNMYVEVATETGVIGITIFLAFLLHGVKNMNRIRKGPKRDKYGTMATMVMISILGFGCLGLLLHAQLQKIIWIVLGLSVAVHRMAENEIEEEKPKPAPADNFEPPPLPLREAPLRF</sequence>
<feature type="transmembrane region" description="Helical" evidence="6">
    <location>
        <begin position="69"/>
        <end position="92"/>
    </location>
</feature>
<feature type="transmembrane region" description="Helical" evidence="6">
    <location>
        <begin position="243"/>
        <end position="261"/>
    </location>
</feature>
<feature type="transmembrane region" description="Helical" evidence="6">
    <location>
        <begin position="390"/>
        <end position="411"/>
    </location>
</feature>
<dbReference type="Pfam" id="PF04932">
    <property type="entry name" value="Wzy_C"/>
    <property type="match status" value="1"/>
</dbReference>
<dbReference type="Proteomes" id="UP000594688">
    <property type="component" value="Chromosome"/>
</dbReference>
<dbReference type="KEGG" id="nli:G3M70_12305"/>
<evidence type="ECO:0000313" key="8">
    <source>
        <dbReference type="EMBL" id="QPJ62611.1"/>
    </source>
</evidence>
<dbReference type="GO" id="GO:0016020">
    <property type="term" value="C:membrane"/>
    <property type="evidence" value="ECO:0007669"/>
    <property type="project" value="UniProtKB-SubCell"/>
</dbReference>
<evidence type="ECO:0000313" key="9">
    <source>
        <dbReference type="Proteomes" id="UP000594688"/>
    </source>
</evidence>
<comment type="subcellular location">
    <subcellularLocation>
        <location evidence="1">Membrane</location>
        <topology evidence="1">Multi-pass membrane protein</topology>
    </subcellularLocation>
</comment>
<keyword evidence="3 6" id="KW-1133">Transmembrane helix</keyword>
<dbReference type="EMBL" id="CP048685">
    <property type="protein sequence ID" value="QPJ62611.1"/>
    <property type="molecule type" value="Genomic_DNA"/>
</dbReference>
<feature type="transmembrane region" description="Helical" evidence="6">
    <location>
        <begin position="104"/>
        <end position="122"/>
    </location>
</feature>
<evidence type="ECO:0000256" key="2">
    <source>
        <dbReference type="ARBA" id="ARBA00022692"/>
    </source>
</evidence>
<dbReference type="PROSITE" id="PS51257">
    <property type="entry name" value="PROKAR_LIPOPROTEIN"/>
    <property type="match status" value="1"/>
</dbReference>
<gene>
    <name evidence="8" type="ORF">G3M70_12305</name>
</gene>
<evidence type="ECO:0000259" key="7">
    <source>
        <dbReference type="Pfam" id="PF04932"/>
    </source>
</evidence>
<accession>A0A7T0G188</accession>
<dbReference type="InterPro" id="IPR051533">
    <property type="entry name" value="WaaL-like"/>
</dbReference>
<feature type="region of interest" description="Disordered" evidence="5">
    <location>
        <begin position="476"/>
        <end position="503"/>
    </location>
</feature>
<evidence type="ECO:0000256" key="3">
    <source>
        <dbReference type="ARBA" id="ARBA00022989"/>
    </source>
</evidence>
<feature type="transmembrane region" description="Helical" evidence="6">
    <location>
        <begin position="291"/>
        <end position="310"/>
    </location>
</feature>
<protein>
    <recommendedName>
        <fullName evidence="7">O-antigen ligase-related domain-containing protein</fullName>
    </recommendedName>
</protein>
<dbReference type="AlphaFoldDB" id="A0A7T0G188"/>
<dbReference type="InterPro" id="IPR007016">
    <property type="entry name" value="O-antigen_ligase-rel_domated"/>
</dbReference>
<proteinExistence type="predicted"/>
<evidence type="ECO:0000256" key="1">
    <source>
        <dbReference type="ARBA" id="ARBA00004141"/>
    </source>
</evidence>
<keyword evidence="2 6" id="KW-0812">Transmembrane</keyword>
<feature type="transmembrane region" description="Helical" evidence="6">
    <location>
        <begin position="156"/>
        <end position="177"/>
    </location>
</feature>
<feature type="transmembrane region" description="Helical" evidence="6">
    <location>
        <begin position="221"/>
        <end position="238"/>
    </location>
</feature>
<organism evidence="8 9">
    <name type="scientific">Candidatus Nitronauta litoralis</name>
    <dbReference type="NCBI Taxonomy" id="2705533"/>
    <lineage>
        <taxon>Bacteria</taxon>
        <taxon>Pseudomonadati</taxon>
        <taxon>Nitrospinota/Tectimicrobiota group</taxon>
        <taxon>Nitrospinota</taxon>
        <taxon>Nitrospinia</taxon>
        <taxon>Nitrospinales</taxon>
        <taxon>Nitrospinaceae</taxon>
        <taxon>Candidatus Nitronauta</taxon>
    </lineage>
</organism>
<keyword evidence="4 6" id="KW-0472">Membrane</keyword>
<feature type="transmembrane region" description="Helical" evidence="6">
    <location>
        <begin position="36"/>
        <end position="57"/>
    </location>
</feature>
<evidence type="ECO:0000256" key="4">
    <source>
        <dbReference type="ARBA" id="ARBA00023136"/>
    </source>
</evidence>
<feature type="transmembrane region" description="Helical" evidence="6">
    <location>
        <begin position="6"/>
        <end position="24"/>
    </location>
</feature>
<reference evidence="8 9" key="1">
    <citation type="submission" date="2020-02" db="EMBL/GenBank/DDBJ databases">
        <title>Genomic and physiological characterization of two novel Nitrospinaceae genera.</title>
        <authorList>
            <person name="Mueller A.J."/>
            <person name="Jung M.-Y."/>
            <person name="Strachan C.R."/>
            <person name="Herbold C.W."/>
            <person name="Kirkegaard R.H."/>
            <person name="Daims H."/>
        </authorList>
    </citation>
    <scope>NUCLEOTIDE SEQUENCE [LARGE SCALE GENOMIC DNA]</scope>
    <source>
        <strain evidence="8">EB</strain>
    </source>
</reference>